<reference evidence="2" key="1">
    <citation type="submission" date="2020-11" db="EMBL/GenBank/DDBJ databases">
        <authorList>
            <person name="Tran Van P."/>
        </authorList>
    </citation>
    <scope>NUCLEOTIDE SEQUENCE</scope>
</reference>
<dbReference type="EMBL" id="OE842314">
    <property type="protein sequence ID" value="CAD7599445.1"/>
    <property type="molecule type" value="Genomic_DNA"/>
</dbReference>
<evidence type="ECO:0000313" key="2">
    <source>
        <dbReference type="EMBL" id="CAD7599445.1"/>
    </source>
</evidence>
<dbReference type="AlphaFoldDB" id="A0A7R9K1W3"/>
<feature type="compositionally biased region" description="Low complexity" evidence="1">
    <location>
        <begin position="141"/>
        <end position="155"/>
    </location>
</feature>
<accession>A0A7R9K1W3</accession>
<sequence>MDQEGQINHWLLDDADEDLNISLYEDDSENSDVEQPANSEHDNNVLEDIVCYTNDHLRKVRTNYTRESDVVDSNIDEIKALMGMLYLAGKMKSSHRIGVHRLTVSTVLTLDQRRYETRLDQRRQQSDSDETITETDDVEEAATSTQDVSSDGSSSNDEKMMITIQTEADQSDLTIIDGLDSSSN</sequence>
<protein>
    <submittedName>
        <fullName evidence="2">Uncharacterized protein</fullName>
    </submittedName>
</protein>
<feature type="region of interest" description="Disordered" evidence="1">
    <location>
        <begin position="118"/>
        <end position="167"/>
    </location>
</feature>
<name>A0A7R9K1W3_TIMGE</name>
<gene>
    <name evidence="2" type="ORF">TGEB3V08_LOCUS7358</name>
</gene>
<feature type="compositionally biased region" description="Acidic residues" evidence="1">
    <location>
        <begin position="127"/>
        <end position="140"/>
    </location>
</feature>
<proteinExistence type="predicted"/>
<evidence type="ECO:0000256" key="1">
    <source>
        <dbReference type="SAM" id="MobiDB-lite"/>
    </source>
</evidence>
<organism evidence="2">
    <name type="scientific">Timema genevievae</name>
    <name type="common">Walking stick</name>
    <dbReference type="NCBI Taxonomy" id="629358"/>
    <lineage>
        <taxon>Eukaryota</taxon>
        <taxon>Metazoa</taxon>
        <taxon>Ecdysozoa</taxon>
        <taxon>Arthropoda</taxon>
        <taxon>Hexapoda</taxon>
        <taxon>Insecta</taxon>
        <taxon>Pterygota</taxon>
        <taxon>Neoptera</taxon>
        <taxon>Polyneoptera</taxon>
        <taxon>Phasmatodea</taxon>
        <taxon>Timematodea</taxon>
        <taxon>Timematoidea</taxon>
        <taxon>Timematidae</taxon>
        <taxon>Timema</taxon>
    </lineage>
</organism>